<dbReference type="Proteomes" id="UP000076482">
    <property type="component" value="Unassembled WGS sequence"/>
</dbReference>
<dbReference type="PRINTS" id="PR00081">
    <property type="entry name" value="GDHRDH"/>
</dbReference>
<organism evidence="2 3">
    <name type="scientific">Bacillus cereus</name>
    <dbReference type="NCBI Taxonomy" id="1396"/>
    <lineage>
        <taxon>Bacteria</taxon>
        <taxon>Bacillati</taxon>
        <taxon>Bacillota</taxon>
        <taxon>Bacilli</taxon>
        <taxon>Bacillales</taxon>
        <taxon>Bacillaceae</taxon>
        <taxon>Bacillus</taxon>
        <taxon>Bacillus cereus group</taxon>
    </lineage>
</organism>
<dbReference type="EMBL" id="LJKE01000015">
    <property type="protein sequence ID" value="KZD71957.1"/>
    <property type="molecule type" value="Genomic_DNA"/>
</dbReference>
<dbReference type="Gene3D" id="3.40.50.720">
    <property type="entry name" value="NAD(P)-binding Rossmann-like Domain"/>
    <property type="match status" value="1"/>
</dbReference>
<evidence type="ECO:0000313" key="2">
    <source>
        <dbReference type="EMBL" id="KZD71957.1"/>
    </source>
</evidence>
<evidence type="ECO:0000313" key="3">
    <source>
        <dbReference type="Proteomes" id="UP000076482"/>
    </source>
</evidence>
<dbReference type="InterPro" id="IPR036291">
    <property type="entry name" value="NAD(P)-bd_dom_sf"/>
</dbReference>
<comment type="caution">
    <text evidence="2">The sequence shown here is derived from an EMBL/GenBank/DDBJ whole genome shotgun (WGS) entry which is preliminary data.</text>
</comment>
<protein>
    <submittedName>
        <fullName evidence="2">3-oxoacyl-(Acyl-carrier protein) reductase</fullName>
    </submittedName>
</protein>
<dbReference type="CDD" id="cd05233">
    <property type="entry name" value="SDR_c"/>
    <property type="match status" value="1"/>
</dbReference>
<gene>
    <name evidence="2" type="ORF">B4088_0418</name>
</gene>
<accession>A0A164QNQ7</accession>
<sequence>MSLKNKIAVVTGGASGIGRATSIKLASEGAKVVVADFNESEGAQTVETILKQNGEAVFKKVDVSKPKDVEELVEFSIKTFGSIDIMFNNAGIGVNKPLLEHDPKTYHKVIGVNQHGVYYGIYYAAQKMQELGIKGVIINTASAFGYMAALGTFGYHASKGAVVMMTKSAALELAPHNIRVVGIAPGFVDTGIIKHASEDVRNYLSKLQMGKELMTPEDIANTVSFLASEESKGINGQTLHVDDGYTSFKSHIR</sequence>
<dbReference type="GO" id="GO:0016491">
    <property type="term" value="F:oxidoreductase activity"/>
    <property type="evidence" value="ECO:0007669"/>
    <property type="project" value="UniProtKB-KW"/>
</dbReference>
<dbReference type="Pfam" id="PF13561">
    <property type="entry name" value="adh_short_C2"/>
    <property type="match status" value="1"/>
</dbReference>
<dbReference type="PANTHER" id="PTHR42820">
    <property type="entry name" value="SHORT-CHAIN DEHYDROGENASE REDUCTASE"/>
    <property type="match status" value="1"/>
</dbReference>
<keyword evidence="1" id="KW-0560">Oxidoreductase</keyword>
<dbReference type="SUPFAM" id="SSF51735">
    <property type="entry name" value="NAD(P)-binding Rossmann-fold domains"/>
    <property type="match status" value="1"/>
</dbReference>
<dbReference type="PANTHER" id="PTHR42820:SF1">
    <property type="entry name" value="SHORT-CHAIN DEHYDROGENASE_REDUCTASE FAMILY PROTEIN"/>
    <property type="match status" value="1"/>
</dbReference>
<proteinExistence type="predicted"/>
<dbReference type="PATRIC" id="fig|1396.535.peg.4168"/>
<dbReference type="AlphaFoldDB" id="A0A164QNQ7"/>
<dbReference type="NCBIfam" id="NF005559">
    <property type="entry name" value="PRK07231.1"/>
    <property type="match status" value="1"/>
</dbReference>
<dbReference type="PRINTS" id="PR00080">
    <property type="entry name" value="SDRFAMILY"/>
</dbReference>
<name>A0A164QNQ7_BACCE</name>
<dbReference type="FunFam" id="3.40.50.720:FF:000084">
    <property type="entry name" value="Short-chain dehydrogenase reductase"/>
    <property type="match status" value="1"/>
</dbReference>
<dbReference type="RefSeq" id="WP_063259648.1">
    <property type="nucleotide sequence ID" value="NZ_LJKE01000015.1"/>
</dbReference>
<dbReference type="GO" id="GO:0008206">
    <property type="term" value="P:bile acid metabolic process"/>
    <property type="evidence" value="ECO:0007669"/>
    <property type="project" value="UniProtKB-ARBA"/>
</dbReference>
<evidence type="ECO:0000256" key="1">
    <source>
        <dbReference type="ARBA" id="ARBA00023002"/>
    </source>
</evidence>
<dbReference type="InterPro" id="IPR002347">
    <property type="entry name" value="SDR_fam"/>
</dbReference>
<reference evidence="2 3" key="1">
    <citation type="submission" date="2015-09" db="EMBL/GenBank/DDBJ databases">
        <title>Bacillus cereus food isolates.</title>
        <authorList>
            <person name="Boekhorst J."/>
        </authorList>
    </citation>
    <scope>NUCLEOTIDE SEQUENCE [LARGE SCALE GENOMIC DNA]</scope>
    <source>
        <strain evidence="2 3">B4088</strain>
    </source>
</reference>